<sequence length="170" mass="19357">MVSGSEDIGCDIDGEMFTNDEDVSSEDDDLQFPEGGRGPWIPVFDQQNYVRDHFYDFNTDGPVGPINRNNINPQPMDYFENLLLNGVASIFDLLTTETNRYAARFFGNIPFTIFHSRQWTDGTLAEMRTFISLLLLMGIHKKTSIESYWSTNCLLSTPAFAGAMTRNRFQ</sequence>
<feature type="region of interest" description="Disordered" evidence="1">
    <location>
        <begin position="1"/>
        <end position="31"/>
    </location>
</feature>
<dbReference type="InterPro" id="IPR029526">
    <property type="entry name" value="PGBD"/>
</dbReference>
<dbReference type="Pfam" id="PF13843">
    <property type="entry name" value="DDE_Tnp_1_7"/>
    <property type="match status" value="1"/>
</dbReference>
<feature type="compositionally biased region" description="Acidic residues" evidence="1">
    <location>
        <begin position="8"/>
        <end position="31"/>
    </location>
</feature>
<reference evidence="3 4" key="1">
    <citation type="submission" date="2020-06" db="EMBL/GenBank/DDBJ databases">
        <authorList>
            <person name="Li R."/>
            <person name="Bekaert M."/>
        </authorList>
    </citation>
    <scope>NUCLEOTIDE SEQUENCE [LARGE SCALE GENOMIC DNA]</scope>
    <source>
        <strain evidence="4">wild</strain>
    </source>
</reference>
<gene>
    <name evidence="3" type="ORF">MCOR_50389</name>
</gene>
<feature type="domain" description="PiggyBac transposable element-derived protein" evidence="2">
    <location>
        <begin position="75"/>
        <end position="170"/>
    </location>
</feature>
<dbReference type="OrthoDB" id="6117516at2759"/>
<protein>
    <recommendedName>
        <fullName evidence="2">PiggyBac transposable element-derived protein domain-containing protein</fullName>
    </recommendedName>
</protein>
<keyword evidence="4" id="KW-1185">Reference proteome</keyword>
<evidence type="ECO:0000313" key="3">
    <source>
        <dbReference type="EMBL" id="CAC5417915.1"/>
    </source>
</evidence>
<dbReference type="EMBL" id="CACVKT020008820">
    <property type="protein sequence ID" value="CAC5417915.1"/>
    <property type="molecule type" value="Genomic_DNA"/>
</dbReference>
<accession>A0A6J8EE84</accession>
<evidence type="ECO:0000256" key="1">
    <source>
        <dbReference type="SAM" id="MobiDB-lite"/>
    </source>
</evidence>
<name>A0A6J8EE84_MYTCO</name>
<evidence type="ECO:0000313" key="4">
    <source>
        <dbReference type="Proteomes" id="UP000507470"/>
    </source>
</evidence>
<dbReference type="PANTHER" id="PTHR46599:SF3">
    <property type="entry name" value="PIGGYBAC TRANSPOSABLE ELEMENT-DERIVED PROTEIN 4"/>
    <property type="match status" value="1"/>
</dbReference>
<dbReference type="Proteomes" id="UP000507470">
    <property type="component" value="Unassembled WGS sequence"/>
</dbReference>
<evidence type="ECO:0000259" key="2">
    <source>
        <dbReference type="Pfam" id="PF13843"/>
    </source>
</evidence>
<dbReference type="PANTHER" id="PTHR46599">
    <property type="entry name" value="PIGGYBAC TRANSPOSABLE ELEMENT-DERIVED PROTEIN 4"/>
    <property type="match status" value="1"/>
</dbReference>
<proteinExistence type="predicted"/>
<organism evidence="3 4">
    <name type="scientific">Mytilus coruscus</name>
    <name type="common">Sea mussel</name>
    <dbReference type="NCBI Taxonomy" id="42192"/>
    <lineage>
        <taxon>Eukaryota</taxon>
        <taxon>Metazoa</taxon>
        <taxon>Spiralia</taxon>
        <taxon>Lophotrochozoa</taxon>
        <taxon>Mollusca</taxon>
        <taxon>Bivalvia</taxon>
        <taxon>Autobranchia</taxon>
        <taxon>Pteriomorphia</taxon>
        <taxon>Mytilida</taxon>
        <taxon>Mytiloidea</taxon>
        <taxon>Mytilidae</taxon>
        <taxon>Mytilinae</taxon>
        <taxon>Mytilus</taxon>
    </lineage>
</organism>
<dbReference type="AlphaFoldDB" id="A0A6J8EE84"/>